<proteinExistence type="predicted"/>
<organism evidence="3 4">
    <name type="scientific">Bittarella massiliensis</name>
    <name type="common">ex Durand et al. 2017</name>
    <dbReference type="NCBI Taxonomy" id="1720313"/>
    <lineage>
        <taxon>Bacteria</taxon>
        <taxon>Bacillati</taxon>
        <taxon>Bacillota</taxon>
        <taxon>Clostridia</taxon>
        <taxon>Eubacteriales</taxon>
        <taxon>Oscillospiraceae</taxon>
        <taxon>Bittarella (ex Durand et al. 2017)</taxon>
    </lineage>
</organism>
<reference evidence="2 5" key="3">
    <citation type="journal article" date="2019" name="Nat. Med.">
        <title>A library of human gut bacterial isolates paired with longitudinal multiomics data enables mechanistic microbiome research.</title>
        <authorList>
            <person name="Poyet M."/>
            <person name="Groussin M."/>
            <person name="Gibbons S.M."/>
            <person name="Avila-Pacheco J."/>
            <person name="Jiang X."/>
            <person name="Kearney S.M."/>
            <person name="Perrotta A.R."/>
            <person name="Berdy B."/>
            <person name="Zhao S."/>
            <person name="Lieberman T.D."/>
            <person name="Swanson P.K."/>
            <person name="Smith M."/>
            <person name="Roesemann S."/>
            <person name="Alexander J.E."/>
            <person name="Rich S.A."/>
            <person name="Livny J."/>
            <person name="Vlamakis H."/>
            <person name="Clish C."/>
            <person name="Bullock K."/>
            <person name="Deik A."/>
            <person name="Scott J."/>
            <person name="Pierce K.A."/>
            <person name="Xavier R.J."/>
            <person name="Alm E.J."/>
        </authorList>
    </citation>
    <scope>NUCLEOTIDE SEQUENCE [LARGE SCALE GENOMIC DNA]</scope>
    <source>
        <strain evidence="2 5">BIOML-A2</strain>
    </source>
</reference>
<dbReference type="InterPro" id="IPR024320">
    <property type="entry name" value="LPG_synthase_C"/>
</dbReference>
<dbReference type="EMBL" id="WWVX01000003">
    <property type="protein sequence ID" value="MZL69295.1"/>
    <property type="molecule type" value="Genomic_DNA"/>
</dbReference>
<accession>A0AAQ1RX59</accession>
<protein>
    <submittedName>
        <fullName evidence="2">DUF2156 domain-containing protein</fullName>
    </submittedName>
</protein>
<dbReference type="Pfam" id="PF09924">
    <property type="entry name" value="LPG_synthase_C"/>
    <property type="match status" value="1"/>
</dbReference>
<comment type="caution">
    <text evidence="3">The sequence shown here is derived from an EMBL/GenBank/DDBJ whole genome shotgun (WGS) entry which is preliminary data.</text>
</comment>
<evidence type="ECO:0000313" key="3">
    <source>
        <dbReference type="EMBL" id="SHG55157.1"/>
    </source>
</evidence>
<dbReference type="SUPFAM" id="SSF55729">
    <property type="entry name" value="Acyl-CoA N-acyltransferases (Nat)"/>
    <property type="match status" value="2"/>
</dbReference>
<dbReference type="InterPro" id="IPR016732">
    <property type="entry name" value="UCP018688"/>
</dbReference>
<dbReference type="RefSeq" id="WP_021661484.1">
    <property type="nucleotide sequence ID" value="NZ_FQVY01000005.1"/>
</dbReference>
<dbReference type="InterPro" id="IPR016181">
    <property type="entry name" value="Acyl_CoA_acyltransferase"/>
</dbReference>
<evidence type="ECO:0000313" key="5">
    <source>
        <dbReference type="Proteomes" id="UP000474718"/>
    </source>
</evidence>
<gene>
    <name evidence="2" type="ORF">GT747_05865</name>
    <name evidence="3" type="ORF">SAMN05444424_2664</name>
</gene>
<dbReference type="PIRSF" id="PIRSF018688">
    <property type="entry name" value="UCP018688"/>
    <property type="match status" value="1"/>
</dbReference>
<evidence type="ECO:0000313" key="4">
    <source>
        <dbReference type="Proteomes" id="UP000184089"/>
    </source>
</evidence>
<dbReference type="PANTHER" id="PTHR41373">
    <property type="entry name" value="DUF2156 DOMAIN-CONTAINING PROTEIN"/>
    <property type="match status" value="1"/>
</dbReference>
<reference evidence="4" key="1">
    <citation type="submission" date="2016-11" db="EMBL/GenBank/DDBJ databases">
        <authorList>
            <person name="Jaros S."/>
            <person name="Januszkiewicz K."/>
            <person name="Wedrychowicz H."/>
        </authorList>
    </citation>
    <scope>NUCLEOTIDE SEQUENCE [LARGE SCALE GENOMIC DNA]</scope>
    <source>
        <strain evidence="4">DSM 4029</strain>
    </source>
</reference>
<dbReference type="EMBL" id="FQVY01000005">
    <property type="protein sequence ID" value="SHG55157.1"/>
    <property type="molecule type" value="Genomic_DNA"/>
</dbReference>
<evidence type="ECO:0000259" key="1">
    <source>
        <dbReference type="Pfam" id="PF09924"/>
    </source>
</evidence>
<dbReference type="PANTHER" id="PTHR41373:SF1">
    <property type="entry name" value="PHOSPHATIDYLGLYCEROL LYSYLTRANSFERASE C-TERMINAL DOMAIN-CONTAINING PROTEIN"/>
    <property type="match status" value="1"/>
</dbReference>
<name>A0AAQ1RX59_9FIRM</name>
<sequence length="296" mass="34223">MLSFKTPEIEDRKWVQPLLDQSQYTSDEYTFSNMFMWWEGYGIQFTEYEGMFLARSVEGETVNYMFPAGAVDVGVWYAACKADADALGKQLTIGGAGPKQAALLTGHFGDRVRLEYNRDFYDYVYLQEKLATLSGKKYHSKRNHISYFEQNYNWRFEIIDEDNMADCLAMNEEWCRQNGCTQSESLQIEYCAVKKAFAHWDKLGLFGGLIRVDDRVVAYSFGHALNDTMVDVHVEKAFSDYRGAYPIINREFARNLCGGYTYINREEDLGEEGLRKAKLSYHPECMVEKFIARVAD</sequence>
<dbReference type="Proteomes" id="UP000474718">
    <property type="component" value="Unassembled WGS sequence"/>
</dbReference>
<keyword evidence="5" id="KW-1185">Reference proteome</keyword>
<evidence type="ECO:0000313" key="2">
    <source>
        <dbReference type="EMBL" id="MZL69295.1"/>
    </source>
</evidence>
<dbReference type="Proteomes" id="UP000184089">
    <property type="component" value="Unassembled WGS sequence"/>
</dbReference>
<dbReference type="AlphaFoldDB" id="A0AAQ1RX59"/>
<reference evidence="3" key="2">
    <citation type="submission" date="2016-11" db="EMBL/GenBank/DDBJ databases">
        <authorList>
            <person name="Varghese N."/>
            <person name="Submissions S."/>
        </authorList>
    </citation>
    <scope>NUCLEOTIDE SEQUENCE</scope>
    <source>
        <strain evidence="3">DSM 4029</strain>
    </source>
</reference>
<dbReference type="Gene3D" id="3.40.630.30">
    <property type="match status" value="1"/>
</dbReference>
<feature type="domain" description="Phosphatidylglycerol lysyltransferase C-terminal" evidence="1">
    <location>
        <begin position="25"/>
        <end position="292"/>
    </location>
</feature>